<gene>
    <name evidence="2" type="ORF">GH975_02045</name>
</gene>
<dbReference type="Proteomes" id="UP000388235">
    <property type="component" value="Chromosome"/>
</dbReference>
<feature type="transmembrane region" description="Helical" evidence="1">
    <location>
        <begin position="7"/>
        <end position="26"/>
    </location>
</feature>
<evidence type="ECO:0000313" key="2">
    <source>
        <dbReference type="EMBL" id="QGG79411.1"/>
    </source>
</evidence>
<feature type="transmembrane region" description="Helical" evidence="1">
    <location>
        <begin position="89"/>
        <end position="110"/>
    </location>
</feature>
<dbReference type="EMBL" id="CP045871">
    <property type="protein sequence ID" value="QGG79411.1"/>
    <property type="molecule type" value="Genomic_DNA"/>
</dbReference>
<evidence type="ECO:0000313" key="3">
    <source>
        <dbReference type="Proteomes" id="UP000388235"/>
    </source>
</evidence>
<keyword evidence="3" id="KW-1185">Reference proteome</keyword>
<organism evidence="2 3">
    <name type="scientific">Litorivicinus lipolyticus</name>
    <dbReference type="NCBI Taxonomy" id="418701"/>
    <lineage>
        <taxon>Bacteria</taxon>
        <taxon>Pseudomonadati</taxon>
        <taxon>Pseudomonadota</taxon>
        <taxon>Gammaproteobacteria</taxon>
        <taxon>Oceanospirillales</taxon>
        <taxon>Litorivicinaceae</taxon>
        <taxon>Litorivicinus</taxon>
    </lineage>
</organism>
<dbReference type="AlphaFoldDB" id="A0A5Q2QAU6"/>
<protein>
    <submittedName>
        <fullName evidence="2">Uncharacterized protein</fullName>
    </submittedName>
</protein>
<reference evidence="2 3" key="1">
    <citation type="submission" date="2019-11" db="EMBL/GenBank/DDBJ databases">
        <authorList>
            <person name="Khan S.A."/>
            <person name="Jeon C.O."/>
            <person name="Chun B.H."/>
        </authorList>
    </citation>
    <scope>NUCLEOTIDE SEQUENCE [LARGE SCALE GENOMIC DNA]</scope>
    <source>
        <strain evidence="2 3">IMCC 1097</strain>
    </source>
</reference>
<keyword evidence="1" id="KW-0472">Membrane</keyword>
<evidence type="ECO:0000256" key="1">
    <source>
        <dbReference type="SAM" id="Phobius"/>
    </source>
</evidence>
<keyword evidence="1" id="KW-0812">Transmembrane</keyword>
<name>A0A5Q2QAU6_9GAMM</name>
<feature type="transmembrane region" description="Helical" evidence="1">
    <location>
        <begin position="62"/>
        <end position="83"/>
    </location>
</feature>
<keyword evidence="1" id="KW-1133">Transmembrane helix</keyword>
<sequence>MTIKTNAGRYGLIVHCIAVMISYGLLRETQAFAFAWAAAALAGSALGWFVSSGEWRALGGDLVAALVGIVCLLFGVLLPLIALNKLAEPELMVAAALGVPVGVWLALWVARRRSPATDSSMRSV</sequence>
<feature type="transmembrane region" description="Helical" evidence="1">
    <location>
        <begin position="32"/>
        <end position="50"/>
    </location>
</feature>
<proteinExistence type="predicted"/>
<dbReference type="KEGG" id="llp:GH975_02045"/>
<dbReference type="RefSeq" id="WP_153712915.1">
    <property type="nucleotide sequence ID" value="NZ_CP045871.1"/>
</dbReference>
<accession>A0A5Q2QAU6</accession>